<evidence type="ECO:0000313" key="7">
    <source>
        <dbReference type="Proteomes" id="UP000722485"/>
    </source>
</evidence>
<dbReference type="PROSITE" id="PS51635">
    <property type="entry name" value="PNPLA"/>
    <property type="match status" value="1"/>
</dbReference>
<name>A0A9P5H2P7_9HYPO</name>
<protein>
    <recommendedName>
        <fullName evidence="5">PNPLA domain-containing protein</fullName>
    </recommendedName>
</protein>
<dbReference type="PANTHER" id="PTHR24185">
    <property type="entry name" value="CALCIUM-INDEPENDENT PHOSPHOLIPASE A2-GAMMA"/>
    <property type="match status" value="1"/>
</dbReference>
<dbReference type="GO" id="GO:0016020">
    <property type="term" value="C:membrane"/>
    <property type="evidence" value="ECO:0007669"/>
    <property type="project" value="TreeGrafter"/>
</dbReference>
<evidence type="ECO:0000313" key="6">
    <source>
        <dbReference type="EMBL" id="KAF7543621.1"/>
    </source>
</evidence>
<keyword evidence="7" id="KW-1185">Reference proteome</keyword>
<dbReference type="OrthoDB" id="1658288at2759"/>
<proteinExistence type="predicted"/>
<dbReference type="InterPro" id="IPR016035">
    <property type="entry name" value="Acyl_Trfase/lysoPLipase"/>
</dbReference>
<evidence type="ECO:0000256" key="1">
    <source>
        <dbReference type="ARBA" id="ARBA00022801"/>
    </source>
</evidence>
<dbReference type="EMBL" id="JAANBB010000354">
    <property type="protein sequence ID" value="KAF7543621.1"/>
    <property type="molecule type" value="Genomic_DNA"/>
</dbReference>
<comment type="caution">
    <text evidence="4">Lacks conserved residue(s) required for the propagation of feature annotation.</text>
</comment>
<keyword evidence="3" id="KW-0443">Lipid metabolism</keyword>
<feature type="short sequence motif" description="GXSXG" evidence="4">
    <location>
        <begin position="55"/>
        <end position="59"/>
    </location>
</feature>
<dbReference type="GO" id="GO:0019369">
    <property type="term" value="P:arachidonate metabolic process"/>
    <property type="evidence" value="ECO:0007669"/>
    <property type="project" value="TreeGrafter"/>
</dbReference>
<feature type="short sequence motif" description="GXGXXG" evidence="4">
    <location>
        <begin position="15"/>
        <end position="20"/>
    </location>
</feature>
<sequence length="332" mass="36904">METDHRHLRILSLDGGGTKGYTSLLILKRILQTIMIQHCLPKEPLPCEVFDFIAGASTGGLIAIMIGRLRMTIDECLGQYEKIGLRVFGQGRPFRHAARPAVYDIRVLQSEIRRLLVEQGRDEDEMFMEGGQPDCKVRIDGKVDMLRNYMPSHPTQKNKKCTILEAASATAAAPLLFEPVKLPGSSIERYGGGLLQNNPIIETGCEATREMEMEEAWAGREIGCVVSIGAGIASAQSVPSNIGSPLKDIVQIMADSEDTAESFSQSGLGEELKRANRYFRFNMPHDMAMLQMDECQSMERIRIDTMNYLHSSEVQGDIWDCANDLVNYLAST</sequence>
<dbReference type="Pfam" id="PF01734">
    <property type="entry name" value="Patatin"/>
    <property type="match status" value="1"/>
</dbReference>
<accession>A0A9P5H2P7</accession>
<keyword evidence="2" id="KW-0442">Lipid degradation</keyword>
<reference evidence="6" key="1">
    <citation type="submission" date="2020-03" db="EMBL/GenBank/DDBJ databases">
        <title>Draft Genome Sequence of Cylindrodendrum hubeiense.</title>
        <authorList>
            <person name="Buettner E."/>
            <person name="Kellner H."/>
        </authorList>
    </citation>
    <scope>NUCLEOTIDE SEQUENCE</scope>
    <source>
        <strain evidence="6">IHI 201604</strain>
    </source>
</reference>
<dbReference type="AlphaFoldDB" id="A0A9P5H2P7"/>
<dbReference type="GO" id="GO:0016042">
    <property type="term" value="P:lipid catabolic process"/>
    <property type="evidence" value="ECO:0007669"/>
    <property type="project" value="UniProtKB-KW"/>
</dbReference>
<organism evidence="6 7">
    <name type="scientific">Cylindrodendrum hubeiense</name>
    <dbReference type="NCBI Taxonomy" id="595255"/>
    <lineage>
        <taxon>Eukaryota</taxon>
        <taxon>Fungi</taxon>
        <taxon>Dikarya</taxon>
        <taxon>Ascomycota</taxon>
        <taxon>Pezizomycotina</taxon>
        <taxon>Sordariomycetes</taxon>
        <taxon>Hypocreomycetidae</taxon>
        <taxon>Hypocreales</taxon>
        <taxon>Nectriaceae</taxon>
        <taxon>Cylindrodendrum</taxon>
    </lineage>
</organism>
<gene>
    <name evidence="6" type="ORF">G7Z17_g10591</name>
</gene>
<dbReference type="PANTHER" id="PTHR24185:SF1">
    <property type="entry name" value="CALCIUM-INDEPENDENT PHOSPHOLIPASE A2-GAMMA"/>
    <property type="match status" value="1"/>
</dbReference>
<dbReference type="GO" id="GO:0046486">
    <property type="term" value="P:glycerolipid metabolic process"/>
    <property type="evidence" value="ECO:0007669"/>
    <property type="project" value="UniProtKB-ARBA"/>
</dbReference>
<comment type="caution">
    <text evidence="6">The sequence shown here is derived from an EMBL/GenBank/DDBJ whole genome shotgun (WGS) entry which is preliminary data.</text>
</comment>
<evidence type="ECO:0000256" key="3">
    <source>
        <dbReference type="ARBA" id="ARBA00023098"/>
    </source>
</evidence>
<feature type="domain" description="PNPLA" evidence="5">
    <location>
        <begin position="11"/>
        <end position="204"/>
    </location>
</feature>
<dbReference type="InterPro" id="IPR002641">
    <property type="entry name" value="PNPLA_dom"/>
</dbReference>
<evidence type="ECO:0000256" key="4">
    <source>
        <dbReference type="PROSITE-ProRule" id="PRU01161"/>
    </source>
</evidence>
<evidence type="ECO:0000259" key="5">
    <source>
        <dbReference type="PROSITE" id="PS51635"/>
    </source>
</evidence>
<dbReference type="Proteomes" id="UP000722485">
    <property type="component" value="Unassembled WGS sequence"/>
</dbReference>
<dbReference type="Gene3D" id="3.40.1090.10">
    <property type="entry name" value="Cytosolic phospholipase A2 catalytic domain"/>
    <property type="match status" value="1"/>
</dbReference>
<evidence type="ECO:0000256" key="2">
    <source>
        <dbReference type="ARBA" id="ARBA00022963"/>
    </source>
</evidence>
<dbReference type="GO" id="GO:0047499">
    <property type="term" value="F:calcium-independent phospholipase A2 activity"/>
    <property type="evidence" value="ECO:0007669"/>
    <property type="project" value="TreeGrafter"/>
</dbReference>
<dbReference type="SUPFAM" id="SSF52151">
    <property type="entry name" value="FabD/lysophospholipase-like"/>
    <property type="match status" value="1"/>
</dbReference>
<keyword evidence="1" id="KW-0378">Hydrolase</keyword>